<protein>
    <recommendedName>
        <fullName evidence="3">Trypsin-like peptidase domain-containing protein</fullName>
    </recommendedName>
</protein>
<dbReference type="InterPro" id="IPR009003">
    <property type="entry name" value="Peptidase_S1_PA"/>
</dbReference>
<sequence>MSELERTTVDEKFTYKLHRHLINLMCYDSGDEARKTNGGRPVVYNFSAFVVELEGNRLAVTAGHVFDDLKKAIAGGGIISHWHIDDSAVAEKEAPPLPIHLDLDSVFYLHDDVPGMDYATFLLDPLTVRALQAQGIVAITADLWEGDDFHNYPYWILVGTPYIPELLYKGATYEKYIMSIYLTQRQTAPDGIEQKEFPCLFADLDWGSVDGDNKPATIDGMSGGPIFALNVLNGGDYSYKLIGVQSSRNNSNSVAFCAMPPFLQALRDAASKLDAGKSDGPTTIS</sequence>
<dbReference type="EMBL" id="CABVQD010000037">
    <property type="protein sequence ID" value="VWC36745.1"/>
    <property type="molecule type" value="Genomic_DNA"/>
</dbReference>
<evidence type="ECO:0000313" key="1">
    <source>
        <dbReference type="EMBL" id="VWC36745.1"/>
    </source>
</evidence>
<proteinExistence type="predicted"/>
<organism evidence="1 2">
    <name type="scientific">Burkholderia paludis</name>
    <dbReference type="NCBI Taxonomy" id="1506587"/>
    <lineage>
        <taxon>Bacteria</taxon>
        <taxon>Pseudomonadati</taxon>
        <taxon>Pseudomonadota</taxon>
        <taxon>Betaproteobacteria</taxon>
        <taxon>Burkholderiales</taxon>
        <taxon>Burkholderiaceae</taxon>
        <taxon>Burkholderia</taxon>
        <taxon>Burkholderia cepacia complex</taxon>
    </lineage>
</organism>
<name>A0A6P2RT79_9BURK</name>
<dbReference type="RefSeq" id="WP_152603464.1">
    <property type="nucleotide sequence ID" value="NZ_CABVQD010000037.1"/>
</dbReference>
<gene>
    <name evidence="1" type="ORF">BPA30113_06625</name>
</gene>
<reference evidence="1 2" key="1">
    <citation type="submission" date="2019-09" db="EMBL/GenBank/DDBJ databases">
        <authorList>
            <person name="Depoorter E."/>
        </authorList>
    </citation>
    <scope>NUCLEOTIDE SEQUENCE [LARGE SCALE GENOMIC DNA]</scope>
    <source>
        <strain evidence="1">LMG 30113</strain>
    </source>
</reference>
<evidence type="ECO:0000313" key="2">
    <source>
        <dbReference type="Proteomes" id="UP000494330"/>
    </source>
</evidence>
<dbReference type="Proteomes" id="UP000494330">
    <property type="component" value="Unassembled WGS sequence"/>
</dbReference>
<keyword evidence="2" id="KW-1185">Reference proteome</keyword>
<dbReference type="AlphaFoldDB" id="A0A6P2RT79"/>
<evidence type="ECO:0008006" key="3">
    <source>
        <dbReference type="Google" id="ProtNLM"/>
    </source>
</evidence>
<dbReference type="SUPFAM" id="SSF50494">
    <property type="entry name" value="Trypsin-like serine proteases"/>
    <property type="match status" value="1"/>
</dbReference>
<accession>A0A6P2RT79</accession>